<dbReference type="GO" id="GO:0098552">
    <property type="term" value="C:side of membrane"/>
    <property type="evidence" value="ECO:0007669"/>
    <property type="project" value="UniProtKB-KW"/>
</dbReference>
<accession>A0A6G1IGF8</accession>
<feature type="region of interest" description="Disordered" evidence="10">
    <location>
        <begin position="499"/>
        <end position="525"/>
    </location>
</feature>
<dbReference type="OrthoDB" id="3796639at2759"/>
<organism evidence="13 14">
    <name type="scientific">Lentithecium fluviatile CBS 122367</name>
    <dbReference type="NCBI Taxonomy" id="1168545"/>
    <lineage>
        <taxon>Eukaryota</taxon>
        <taxon>Fungi</taxon>
        <taxon>Dikarya</taxon>
        <taxon>Ascomycota</taxon>
        <taxon>Pezizomycotina</taxon>
        <taxon>Dothideomycetes</taxon>
        <taxon>Pleosporomycetidae</taxon>
        <taxon>Pleosporales</taxon>
        <taxon>Massarineae</taxon>
        <taxon>Lentitheciaceae</taxon>
        <taxon>Lentithecium</taxon>
    </lineage>
</organism>
<feature type="domain" description="X8" evidence="12">
    <location>
        <begin position="389"/>
        <end position="483"/>
    </location>
</feature>
<keyword evidence="7" id="KW-0325">Glycoprotein</keyword>
<dbReference type="SMART" id="SM00768">
    <property type="entry name" value="X8"/>
    <property type="match status" value="1"/>
</dbReference>
<dbReference type="InterPro" id="IPR012946">
    <property type="entry name" value="X8"/>
</dbReference>
<keyword evidence="14" id="KW-1185">Reference proteome</keyword>
<comment type="similarity">
    <text evidence="2 9">Belongs to the glycosyl hydrolase 72 family.</text>
</comment>
<dbReference type="Proteomes" id="UP000799291">
    <property type="component" value="Unassembled WGS sequence"/>
</dbReference>
<evidence type="ECO:0000256" key="11">
    <source>
        <dbReference type="SAM" id="Phobius"/>
    </source>
</evidence>
<keyword evidence="4 9" id="KW-0732">Signal</keyword>
<feature type="transmembrane region" description="Helical" evidence="11">
    <location>
        <begin position="534"/>
        <end position="555"/>
    </location>
</feature>
<dbReference type="Gene3D" id="1.20.58.1040">
    <property type="match status" value="1"/>
</dbReference>
<evidence type="ECO:0000256" key="9">
    <source>
        <dbReference type="RuleBase" id="RU361209"/>
    </source>
</evidence>
<keyword evidence="9" id="KW-0808">Transferase</keyword>
<gene>
    <name evidence="13" type="ORF">K458DRAFT_492081</name>
</gene>
<dbReference type="SUPFAM" id="SSF51445">
    <property type="entry name" value="(Trans)glycosidases"/>
    <property type="match status" value="1"/>
</dbReference>
<comment type="subcellular location">
    <subcellularLocation>
        <location evidence="1 9">Cell membrane</location>
        <topology evidence="1 9">Lipid-anchor</topology>
        <topology evidence="1 9">GPI-anchor</topology>
    </subcellularLocation>
</comment>
<evidence type="ECO:0000256" key="1">
    <source>
        <dbReference type="ARBA" id="ARBA00004609"/>
    </source>
</evidence>
<dbReference type="InterPro" id="IPR004886">
    <property type="entry name" value="Glucanosyltransferase"/>
</dbReference>
<dbReference type="GO" id="GO:0005886">
    <property type="term" value="C:plasma membrane"/>
    <property type="evidence" value="ECO:0007669"/>
    <property type="project" value="UniProtKB-SubCell"/>
</dbReference>
<evidence type="ECO:0000256" key="7">
    <source>
        <dbReference type="ARBA" id="ARBA00023180"/>
    </source>
</evidence>
<dbReference type="GO" id="GO:0042124">
    <property type="term" value="F:1,3-beta-glucanosyltransferase activity"/>
    <property type="evidence" value="ECO:0007669"/>
    <property type="project" value="TreeGrafter"/>
</dbReference>
<keyword evidence="11" id="KW-0812">Transmembrane</keyword>
<feature type="compositionally biased region" description="Low complexity" evidence="10">
    <location>
        <begin position="502"/>
        <end position="523"/>
    </location>
</feature>
<dbReference type="Pfam" id="PF03198">
    <property type="entry name" value="Glyco_hydro_72"/>
    <property type="match status" value="1"/>
</dbReference>
<evidence type="ECO:0000256" key="10">
    <source>
        <dbReference type="SAM" id="MobiDB-lite"/>
    </source>
</evidence>
<dbReference type="Pfam" id="PF07983">
    <property type="entry name" value="X8"/>
    <property type="match status" value="1"/>
</dbReference>
<protein>
    <recommendedName>
        <fullName evidence="9">1,3-beta-glucanosyltransferase</fullName>
        <ecNumber evidence="9">2.4.1.-</ecNumber>
    </recommendedName>
</protein>
<dbReference type="PANTHER" id="PTHR31468">
    <property type="entry name" value="1,3-BETA-GLUCANOSYLTRANSFERASE GAS1"/>
    <property type="match status" value="1"/>
</dbReference>
<keyword evidence="8 9" id="KW-0449">Lipoprotein</keyword>
<evidence type="ECO:0000259" key="12">
    <source>
        <dbReference type="SMART" id="SM00768"/>
    </source>
</evidence>
<feature type="signal peptide" evidence="9">
    <location>
        <begin position="1"/>
        <end position="25"/>
    </location>
</feature>
<evidence type="ECO:0000256" key="4">
    <source>
        <dbReference type="ARBA" id="ARBA00022729"/>
    </source>
</evidence>
<dbReference type="AlphaFoldDB" id="A0A6G1IGF8"/>
<evidence type="ECO:0000313" key="13">
    <source>
        <dbReference type="EMBL" id="KAF2677041.1"/>
    </source>
</evidence>
<evidence type="ECO:0000256" key="8">
    <source>
        <dbReference type="ARBA" id="ARBA00023288"/>
    </source>
</evidence>
<name>A0A6G1IGF8_9PLEO</name>
<evidence type="ECO:0000256" key="5">
    <source>
        <dbReference type="ARBA" id="ARBA00023136"/>
    </source>
</evidence>
<reference evidence="13" key="1">
    <citation type="journal article" date="2020" name="Stud. Mycol.">
        <title>101 Dothideomycetes genomes: a test case for predicting lifestyles and emergence of pathogens.</title>
        <authorList>
            <person name="Haridas S."/>
            <person name="Albert R."/>
            <person name="Binder M."/>
            <person name="Bloem J."/>
            <person name="Labutti K."/>
            <person name="Salamov A."/>
            <person name="Andreopoulos B."/>
            <person name="Baker S."/>
            <person name="Barry K."/>
            <person name="Bills G."/>
            <person name="Bluhm B."/>
            <person name="Cannon C."/>
            <person name="Castanera R."/>
            <person name="Culley D."/>
            <person name="Daum C."/>
            <person name="Ezra D."/>
            <person name="Gonzalez J."/>
            <person name="Henrissat B."/>
            <person name="Kuo A."/>
            <person name="Liang C."/>
            <person name="Lipzen A."/>
            <person name="Lutzoni F."/>
            <person name="Magnuson J."/>
            <person name="Mondo S."/>
            <person name="Nolan M."/>
            <person name="Ohm R."/>
            <person name="Pangilinan J."/>
            <person name="Park H.-J."/>
            <person name="Ramirez L."/>
            <person name="Alfaro M."/>
            <person name="Sun H."/>
            <person name="Tritt A."/>
            <person name="Yoshinaga Y."/>
            <person name="Zwiers L.-H."/>
            <person name="Turgeon B."/>
            <person name="Goodwin S."/>
            <person name="Spatafora J."/>
            <person name="Crous P."/>
            <person name="Grigoriev I."/>
        </authorList>
    </citation>
    <scope>NUCLEOTIDE SEQUENCE</scope>
    <source>
        <strain evidence="13">CBS 122367</strain>
    </source>
</reference>
<evidence type="ECO:0000256" key="2">
    <source>
        <dbReference type="ARBA" id="ARBA00007528"/>
    </source>
</evidence>
<sequence>MFKVASLGVLSWLALLVQLFSFVHAELDPIVIKGSHFFTKTDGKAFIIRGLTYYSPTFGSFSSTQPVDALADGPTCERDLPFFQDLNINVLRIYYINPTLDHSACMKLLSDAGIYVVADVTGAAYDIDAYNPRWHEGLLNSYTQVVDSLASFTNLLALSVGGFMSDEDQLTFVKAATRDVKQHIREKGLREIPIGWVSITWGRTTDTIAEYKEALEFVTCTEERADFFGLLMVSGRDTEPCPRAEDVDHFARSFQDSTIPVFSSDTGCWVEAQEKDNRTYGYMSEFFKNNATESLSGAIVMTFLPNLTQNQSYGLVNVGGANGDEIMPMNGFSALSSAMATVKPSFSNAVDYTPTATTPPCPTNPSNAGHPTMQPKPYSLLCSCMVDSLRCVAKKDVFNTNNVAELFDNISNACDHNMTSNCPGLTVDTYKGVFGAFSGCNNSVAYSWAANEYWQHHGDNACDLNGTAELRDERPPPSNDCKFLLDQVGKNGQNTLTAFLDSTPTGTSGTSGTATGSSQSVSGNAKKLSKGMKAGIALGVLLCVITVLLTAPLALRRKKKSKKGKEAISQSDPSDLPEFVPPPTHAQQQQNRLSELPEFQGLMRHSHHG</sequence>
<dbReference type="EMBL" id="MU005626">
    <property type="protein sequence ID" value="KAF2677041.1"/>
    <property type="molecule type" value="Genomic_DNA"/>
</dbReference>
<keyword evidence="3 9" id="KW-0336">GPI-anchor</keyword>
<comment type="function">
    <text evidence="9">Splits internally a 1,3-beta-glucan molecule and transfers the newly generated reducing end (the donor) to the non-reducing end of another 1,3-beta-glucan molecule (the acceptor) forming a 1,3-beta linkage, resulting in the elongation of 1,3-beta-glucan chains in the cell wall.</text>
</comment>
<feature type="chain" id="PRO_5026373491" description="1,3-beta-glucanosyltransferase" evidence="9">
    <location>
        <begin position="26"/>
        <end position="609"/>
    </location>
</feature>
<proteinExistence type="inferred from homology"/>
<evidence type="ECO:0000256" key="6">
    <source>
        <dbReference type="ARBA" id="ARBA00023157"/>
    </source>
</evidence>
<dbReference type="EC" id="2.4.1.-" evidence="9"/>
<dbReference type="GO" id="GO:0071970">
    <property type="term" value="P:fungal-type cell wall (1-&gt;3)-beta-D-glucan biosynthetic process"/>
    <property type="evidence" value="ECO:0007669"/>
    <property type="project" value="TreeGrafter"/>
</dbReference>
<dbReference type="Gene3D" id="3.20.20.80">
    <property type="entry name" value="Glycosidases"/>
    <property type="match status" value="1"/>
</dbReference>
<dbReference type="GO" id="GO:0031505">
    <property type="term" value="P:fungal-type cell wall organization"/>
    <property type="evidence" value="ECO:0007669"/>
    <property type="project" value="TreeGrafter"/>
</dbReference>
<keyword evidence="6" id="KW-1015">Disulfide bond</keyword>
<evidence type="ECO:0000256" key="3">
    <source>
        <dbReference type="ARBA" id="ARBA00022622"/>
    </source>
</evidence>
<keyword evidence="5 9" id="KW-0472">Membrane</keyword>
<feature type="region of interest" description="Disordered" evidence="10">
    <location>
        <begin position="558"/>
        <end position="609"/>
    </location>
</feature>
<keyword evidence="11" id="KW-1133">Transmembrane helix</keyword>
<dbReference type="InterPro" id="IPR017853">
    <property type="entry name" value="GH"/>
</dbReference>
<dbReference type="PANTHER" id="PTHR31468:SF2">
    <property type="entry name" value="1,3-BETA-GLUCANOSYLTRANSFERASE GAS1"/>
    <property type="match status" value="1"/>
</dbReference>
<evidence type="ECO:0000313" key="14">
    <source>
        <dbReference type="Proteomes" id="UP000799291"/>
    </source>
</evidence>